<feature type="transmembrane region" description="Helical" evidence="1">
    <location>
        <begin position="31"/>
        <end position="51"/>
    </location>
</feature>
<dbReference type="OrthoDB" id="2989509at2"/>
<protein>
    <recommendedName>
        <fullName evidence="4">DUF2933 domain-containing protein</fullName>
    </recommendedName>
</protein>
<evidence type="ECO:0000313" key="3">
    <source>
        <dbReference type="Proteomes" id="UP000216024"/>
    </source>
</evidence>
<dbReference type="EMBL" id="NIBG01000013">
    <property type="protein sequence ID" value="PAB58674.1"/>
    <property type="molecule type" value="Genomic_DNA"/>
</dbReference>
<evidence type="ECO:0008006" key="4">
    <source>
        <dbReference type="Google" id="ProtNLM"/>
    </source>
</evidence>
<name>A0A267MGG1_9FIRM</name>
<organism evidence="2 3">
    <name type="scientific">Anaeromicrobium sediminis</name>
    <dbReference type="NCBI Taxonomy" id="1478221"/>
    <lineage>
        <taxon>Bacteria</taxon>
        <taxon>Bacillati</taxon>
        <taxon>Bacillota</taxon>
        <taxon>Clostridia</taxon>
        <taxon>Peptostreptococcales</taxon>
        <taxon>Thermotaleaceae</taxon>
        <taxon>Anaeromicrobium</taxon>
    </lineage>
</organism>
<dbReference type="Proteomes" id="UP000216024">
    <property type="component" value="Unassembled WGS sequence"/>
</dbReference>
<dbReference type="AlphaFoldDB" id="A0A267MGG1"/>
<evidence type="ECO:0000313" key="2">
    <source>
        <dbReference type="EMBL" id="PAB58674.1"/>
    </source>
</evidence>
<proteinExistence type="predicted"/>
<reference evidence="2 3" key="1">
    <citation type="submission" date="2017-06" db="EMBL/GenBank/DDBJ databases">
        <title>Draft genome sequence of anaerobic fermentative bacterium Anaeromicrobium sediminis DY2726D isolated from West Pacific Ocean sediments.</title>
        <authorList>
            <person name="Zeng X."/>
        </authorList>
    </citation>
    <scope>NUCLEOTIDE SEQUENCE [LARGE SCALE GENOMIC DNA]</scope>
    <source>
        <strain evidence="2 3">DY2726D</strain>
    </source>
</reference>
<evidence type="ECO:0000256" key="1">
    <source>
        <dbReference type="SAM" id="Phobius"/>
    </source>
</evidence>
<accession>A0A267MGG1</accession>
<keyword evidence="1" id="KW-1133">Transmembrane helix</keyword>
<keyword evidence="1" id="KW-0812">Transmembrane</keyword>
<comment type="caution">
    <text evidence="2">The sequence shown here is derived from an EMBL/GenBank/DDBJ whole genome shotgun (WGS) entry which is preliminary data.</text>
</comment>
<keyword evidence="1" id="KW-0472">Membrane</keyword>
<gene>
    <name evidence="2" type="ORF">CCE28_14115</name>
</gene>
<sequence length="66" mass="7067">MMKHGAMMMLCCLLPILVIAGLPLFGIKGGILSSLAFLLCPLLHIGMMFMMMKSGKKGSCHGGQKK</sequence>
<keyword evidence="3" id="KW-1185">Reference proteome</keyword>